<dbReference type="Pfam" id="PF01225">
    <property type="entry name" value="Mur_ligase"/>
    <property type="match status" value="1"/>
</dbReference>
<evidence type="ECO:0000256" key="10">
    <source>
        <dbReference type="HAMAP-Rule" id="MF_02019"/>
    </source>
</evidence>
<feature type="domain" description="Mur ligase N-terminal catalytic" evidence="12">
    <location>
        <begin position="34"/>
        <end position="94"/>
    </location>
</feature>
<evidence type="ECO:0000259" key="12">
    <source>
        <dbReference type="Pfam" id="PF01225"/>
    </source>
</evidence>
<evidence type="ECO:0000256" key="2">
    <source>
        <dbReference type="ARBA" id="ARBA00022598"/>
    </source>
</evidence>
<dbReference type="PANTHER" id="PTHR43024">
    <property type="entry name" value="UDP-N-ACETYLMURAMOYL-TRIPEPTIDE--D-ALANYL-D-ALANINE LIGASE"/>
    <property type="match status" value="1"/>
</dbReference>
<dbReference type="GO" id="GO:0071555">
    <property type="term" value="P:cell wall organization"/>
    <property type="evidence" value="ECO:0007669"/>
    <property type="project" value="UniProtKB-KW"/>
</dbReference>
<evidence type="ECO:0000256" key="5">
    <source>
        <dbReference type="ARBA" id="ARBA00022840"/>
    </source>
</evidence>
<feature type="domain" description="Mur ligase central" evidence="14">
    <location>
        <begin position="108"/>
        <end position="294"/>
    </location>
</feature>
<dbReference type="GO" id="GO:0005737">
    <property type="term" value="C:cytoplasm"/>
    <property type="evidence" value="ECO:0007669"/>
    <property type="project" value="UniProtKB-SubCell"/>
</dbReference>
<dbReference type="InterPro" id="IPR004101">
    <property type="entry name" value="Mur_ligase_C"/>
</dbReference>
<dbReference type="Gene3D" id="3.90.190.20">
    <property type="entry name" value="Mur ligase, C-terminal domain"/>
    <property type="match status" value="1"/>
</dbReference>
<keyword evidence="8 10" id="KW-0131">Cell cycle</keyword>
<dbReference type="NCBIfam" id="TIGR01143">
    <property type="entry name" value="murF"/>
    <property type="match status" value="1"/>
</dbReference>
<evidence type="ECO:0000256" key="4">
    <source>
        <dbReference type="ARBA" id="ARBA00022741"/>
    </source>
</evidence>
<dbReference type="Pfam" id="PF08245">
    <property type="entry name" value="Mur_ligase_M"/>
    <property type="match status" value="1"/>
</dbReference>
<evidence type="ECO:0000256" key="11">
    <source>
        <dbReference type="RuleBase" id="RU004136"/>
    </source>
</evidence>
<dbReference type="EMBL" id="CP109546">
    <property type="protein sequence ID" value="WTZ08962.1"/>
    <property type="molecule type" value="Genomic_DNA"/>
</dbReference>
<dbReference type="SUPFAM" id="SSF53623">
    <property type="entry name" value="MurD-like peptide ligases, catalytic domain"/>
    <property type="match status" value="1"/>
</dbReference>
<dbReference type="SUPFAM" id="SSF53244">
    <property type="entry name" value="MurD-like peptide ligases, peptide-binding domain"/>
    <property type="match status" value="1"/>
</dbReference>
<dbReference type="Gene3D" id="3.40.1390.10">
    <property type="entry name" value="MurE/MurF, N-terminal domain"/>
    <property type="match status" value="1"/>
</dbReference>
<dbReference type="InterPro" id="IPR000713">
    <property type="entry name" value="Mur_ligase_N"/>
</dbReference>
<evidence type="ECO:0000256" key="3">
    <source>
        <dbReference type="ARBA" id="ARBA00022618"/>
    </source>
</evidence>
<keyword evidence="7 10" id="KW-0573">Peptidoglycan synthesis</keyword>
<evidence type="ECO:0000256" key="9">
    <source>
        <dbReference type="ARBA" id="ARBA00023316"/>
    </source>
</evidence>
<sequence length="468" mass="48887">MIALSLAEIAAVVGGQTYDIPDPALQVTGPVVRDSREVESGSLFVAFVGERVDGHDYAEAVIGAGAAAVLASRPVGVPAIVVDDVQTALGALARHVVERLGATLVALTGSAGKTSTKDLIAQVLRSKAPTVFTPGSLNNEIGLPLTALSATEETKFLVLEMGARGIGHIRYLTELTPPRIGLVLNVGTAHIGEFGGREQIAQAKGELVESLPEDGAAILNADDPLVRAMASRTKARVILFGESDEADVRAENVRLTESGQPSFSLRTPSGCSDVTMRLYGEHHVSNALAAAAVAHELGMSADEIARALSDAGSLSRWRMEVTERPDGVTVVNDAYNANPESMRAALRALAAMGKGRRTWAVLGQMAELGDEALAEHDAVGRLAVRLNVGKLVAVGGREASWLQLGAYNEGSWGEESVHVSDAQAAVDLLRSELRPGDVVLVKASRSVGLERVALALLADGTEGEVSAR</sequence>
<comment type="catalytic activity">
    <reaction evidence="10 11">
        <text>D-alanyl-D-alanine + UDP-N-acetyl-alpha-D-muramoyl-L-alanyl-gamma-D-glutamyl-meso-2,6-diaminopimelate + ATP = UDP-N-acetyl-alpha-D-muramoyl-L-alanyl-gamma-D-glutamyl-meso-2,6-diaminopimeloyl-D-alanyl-D-alanine + ADP + phosphate + H(+)</text>
        <dbReference type="Rhea" id="RHEA:28374"/>
        <dbReference type="ChEBI" id="CHEBI:15378"/>
        <dbReference type="ChEBI" id="CHEBI:30616"/>
        <dbReference type="ChEBI" id="CHEBI:43474"/>
        <dbReference type="ChEBI" id="CHEBI:57822"/>
        <dbReference type="ChEBI" id="CHEBI:61386"/>
        <dbReference type="ChEBI" id="CHEBI:83905"/>
        <dbReference type="ChEBI" id="CHEBI:456216"/>
        <dbReference type="EC" id="6.3.2.10"/>
    </reaction>
</comment>
<dbReference type="InterPro" id="IPR005863">
    <property type="entry name" value="UDP-N-AcMur_synth"/>
</dbReference>
<dbReference type="EC" id="6.3.2.10" evidence="10 11"/>
<keyword evidence="1 10" id="KW-0963">Cytoplasm</keyword>
<dbReference type="InterPro" id="IPR035911">
    <property type="entry name" value="MurE/MurF_N"/>
</dbReference>
<feature type="binding site" evidence="10">
    <location>
        <begin position="109"/>
        <end position="115"/>
    </location>
    <ligand>
        <name>ATP</name>
        <dbReference type="ChEBI" id="CHEBI:30616"/>
    </ligand>
</feature>
<comment type="similarity">
    <text evidence="10">Belongs to the MurCDEF family. MurF subfamily.</text>
</comment>
<accession>A0AAU3I193</accession>
<evidence type="ECO:0000259" key="14">
    <source>
        <dbReference type="Pfam" id="PF08245"/>
    </source>
</evidence>
<name>A0AAU3I193_9ACTN</name>
<keyword evidence="3 10" id="KW-0132">Cell division</keyword>
<keyword evidence="2 10" id="KW-0436">Ligase</keyword>
<dbReference type="HAMAP" id="MF_02019">
    <property type="entry name" value="MurF"/>
    <property type="match status" value="1"/>
</dbReference>
<comment type="pathway">
    <text evidence="10 11">Cell wall biogenesis; peptidoglycan biosynthesis.</text>
</comment>
<comment type="subcellular location">
    <subcellularLocation>
        <location evidence="10 11">Cytoplasm</location>
    </subcellularLocation>
</comment>
<dbReference type="GO" id="GO:0047480">
    <property type="term" value="F:UDP-N-acetylmuramoyl-tripeptide-D-alanyl-D-alanine ligase activity"/>
    <property type="evidence" value="ECO:0007669"/>
    <property type="project" value="UniProtKB-UniRule"/>
</dbReference>
<dbReference type="GO" id="GO:0008360">
    <property type="term" value="P:regulation of cell shape"/>
    <property type="evidence" value="ECO:0007669"/>
    <property type="project" value="UniProtKB-KW"/>
</dbReference>
<dbReference type="AlphaFoldDB" id="A0AAU3I193"/>
<dbReference type="InterPro" id="IPR013221">
    <property type="entry name" value="Mur_ligase_cen"/>
</dbReference>
<comment type="function">
    <text evidence="10 11">Involved in cell wall formation. Catalyzes the final step in the synthesis of UDP-N-acetylmuramoyl-pentapeptide, the precursor of murein.</text>
</comment>
<keyword evidence="5 10" id="KW-0067">ATP-binding</keyword>
<dbReference type="InterPro" id="IPR051046">
    <property type="entry name" value="MurCDEF_CellWall_CoF430Synth"/>
</dbReference>
<evidence type="ECO:0000256" key="8">
    <source>
        <dbReference type="ARBA" id="ARBA00023306"/>
    </source>
</evidence>
<feature type="domain" description="Mur ligase C-terminal" evidence="13">
    <location>
        <begin position="318"/>
        <end position="445"/>
    </location>
</feature>
<dbReference type="InterPro" id="IPR036565">
    <property type="entry name" value="Mur-like_cat_sf"/>
</dbReference>
<dbReference type="GO" id="GO:0005524">
    <property type="term" value="F:ATP binding"/>
    <property type="evidence" value="ECO:0007669"/>
    <property type="project" value="UniProtKB-UniRule"/>
</dbReference>
<dbReference type="Pfam" id="PF02875">
    <property type="entry name" value="Mur_ligase_C"/>
    <property type="match status" value="1"/>
</dbReference>
<gene>
    <name evidence="10 15" type="primary">murF</name>
    <name evidence="15" type="ORF">OG699_13740</name>
</gene>
<dbReference type="GO" id="GO:0009252">
    <property type="term" value="P:peptidoglycan biosynthetic process"/>
    <property type="evidence" value="ECO:0007669"/>
    <property type="project" value="UniProtKB-UniRule"/>
</dbReference>
<dbReference type="InterPro" id="IPR036615">
    <property type="entry name" value="Mur_ligase_C_dom_sf"/>
</dbReference>
<protein>
    <recommendedName>
        <fullName evidence="10 11">UDP-N-acetylmuramoyl-tripeptide--D-alanyl-D-alanine ligase</fullName>
        <ecNumber evidence="10 11">6.3.2.10</ecNumber>
    </recommendedName>
    <alternativeName>
        <fullName evidence="10">D-alanyl-D-alanine-adding enzyme</fullName>
    </alternativeName>
</protein>
<evidence type="ECO:0000256" key="7">
    <source>
        <dbReference type="ARBA" id="ARBA00022984"/>
    </source>
</evidence>
<keyword evidence="6 10" id="KW-0133">Cell shape</keyword>
<dbReference type="Gene3D" id="3.40.1190.10">
    <property type="entry name" value="Mur-like, catalytic domain"/>
    <property type="match status" value="1"/>
</dbReference>
<dbReference type="PANTHER" id="PTHR43024:SF1">
    <property type="entry name" value="UDP-N-ACETYLMURAMOYL-TRIPEPTIDE--D-ALANYL-D-ALANINE LIGASE"/>
    <property type="match status" value="1"/>
</dbReference>
<evidence type="ECO:0000256" key="6">
    <source>
        <dbReference type="ARBA" id="ARBA00022960"/>
    </source>
</evidence>
<keyword evidence="4 10" id="KW-0547">Nucleotide-binding</keyword>
<evidence type="ECO:0000313" key="15">
    <source>
        <dbReference type="EMBL" id="WTZ08962.1"/>
    </source>
</evidence>
<evidence type="ECO:0000259" key="13">
    <source>
        <dbReference type="Pfam" id="PF02875"/>
    </source>
</evidence>
<reference evidence="15" key="1">
    <citation type="submission" date="2022-10" db="EMBL/GenBank/DDBJ databases">
        <title>The complete genomes of actinobacterial strains from the NBC collection.</title>
        <authorList>
            <person name="Joergensen T.S."/>
            <person name="Alvarez Arevalo M."/>
            <person name="Sterndorff E.B."/>
            <person name="Faurdal D."/>
            <person name="Vuksanovic O."/>
            <person name="Mourched A.-S."/>
            <person name="Charusanti P."/>
            <person name="Shaw S."/>
            <person name="Blin K."/>
            <person name="Weber T."/>
        </authorList>
    </citation>
    <scope>NUCLEOTIDE SEQUENCE</scope>
    <source>
        <strain evidence="15">NBC_01393</strain>
    </source>
</reference>
<proteinExistence type="inferred from homology"/>
<dbReference type="SUPFAM" id="SSF63418">
    <property type="entry name" value="MurE/MurF N-terminal domain"/>
    <property type="match status" value="1"/>
</dbReference>
<evidence type="ECO:0000256" key="1">
    <source>
        <dbReference type="ARBA" id="ARBA00022490"/>
    </source>
</evidence>
<organism evidence="15">
    <name type="scientific">Streptomyces sp. NBC_01393</name>
    <dbReference type="NCBI Taxonomy" id="2903851"/>
    <lineage>
        <taxon>Bacteria</taxon>
        <taxon>Bacillati</taxon>
        <taxon>Actinomycetota</taxon>
        <taxon>Actinomycetes</taxon>
        <taxon>Kitasatosporales</taxon>
        <taxon>Streptomycetaceae</taxon>
        <taxon>Streptomyces</taxon>
    </lineage>
</organism>
<keyword evidence="9 10" id="KW-0961">Cell wall biogenesis/degradation</keyword>
<dbReference type="GO" id="GO:0051301">
    <property type="term" value="P:cell division"/>
    <property type="evidence" value="ECO:0007669"/>
    <property type="project" value="UniProtKB-KW"/>
</dbReference>